<evidence type="ECO:0000313" key="1">
    <source>
        <dbReference type="EMBL" id="PTX62787.1"/>
    </source>
</evidence>
<proteinExistence type="predicted"/>
<gene>
    <name evidence="1" type="ORF">C8N46_102187</name>
</gene>
<dbReference type="Proteomes" id="UP000244090">
    <property type="component" value="Unassembled WGS sequence"/>
</dbReference>
<dbReference type="EMBL" id="QBKT01000002">
    <property type="protein sequence ID" value="PTX62787.1"/>
    <property type="molecule type" value="Genomic_DNA"/>
</dbReference>
<dbReference type="AlphaFoldDB" id="A0A2T6C3F8"/>
<comment type="caution">
    <text evidence="1">The sequence shown here is derived from an EMBL/GenBank/DDBJ whole genome shotgun (WGS) entry which is preliminary data.</text>
</comment>
<evidence type="ECO:0000313" key="2">
    <source>
        <dbReference type="Proteomes" id="UP000244090"/>
    </source>
</evidence>
<keyword evidence="2" id="KW-1185">Reference proteome</keyword>
<organism evidence="1 2">
    <name type="scientific">Kordia periserrulae</name>
    <dbReference type="NCBI Taxonomy" id="701523"/>
    <lineage>
        <taxon>Bacteria</taxon>
        <taxon>Pseudomonadati</taxon>
        <taxon>Bacteroidota</taxon>
        <taxon>Flavobacteriia</taxon>
        <taxon>Flavobacteriales</taxon>
        <taxon>Flavobacteriaceae</taxon>
        <taxon>Kordia</taxon>
    </lineage>
</organism>
<sequence length="55" mass="6120">MNTKLIIMKKRSIKSLKLNKNAISNFKQEKLIGAGTKKCTGPGCWSLVDETPCPR</sequence>
<protein>
    <submittedName>
        <fullName evidence="1">Uncharacterized protein</fullName>
    </submittedName>
</protein>
<accession>A0A2T6C3F8</accession>
<name>A0A2T6C3F8_9FLAO</name>
<reference evidence="1 2" key="1">
    <citation type="submission" date="2018-04" db="EMBL/GenBank/DDBJ databases">
        <title>Genomic Encyclopedia of Archaeal and Bacterial Type Strains, Phase II (KMG-II): from individual species to whole genera.</title>
        <authorList>
            <person name="Goeker M."/>
        </authorList>
    </citation>
    <scope>NUCLEOTIDE SEQUENCE [LARGE SCALE GENOMIC DNA]</scope>
    <source>
        <strain evidence="1 2">DSM 25731</strain>
    </source>
</reference>